<dbReference type="OrthoDB" id="5504349at2"/>
<dbReference type="KEGG" id="scu:SCE1572_05375"/>
<evidence type="ECO:0000313" key="2">
    <source>
        <dbReference type="Proteomes" id="UP000014803"/>
    </source>
</evidence>
<sequence>MATALDGRSGFFGTLSASYATTLREPAPELSVQWLGLGVGGGIAAPVAPLDALVRARIQAAAEWVIASPNDPKKPEETGHGWTFGTRTAIDLAWPAEGSVALLGSAEAFVRIHQTDLHAPPKPKATLPSGGFTGMLGVQLRLR</sequence>
<name>S4XN64_SORCE</name>
<dbReference type="HOGENOM" id="CLU_1804931_0_0_7"/>
<organism evidence="1 2">
    <name type="scientific">Sorangium cellulosum So0157-2</name>
    <dbReference type="NCBI Taxonomy" id="1254432"/>
    <lineage>
        <taxon>Bacteria</taxon>
        <taxon>Pseudomonadati</taxon>
        <taxon>Myxococcota</taxon>
        <taxon>Polyangia</taxon>
        <taxon>Polyangiales</taxon>
        <taxon>Polyangiaceae</taxon>
        <taxon>Sorangium</taxon>
    </lineage>
</organism>
<dbReference type="Proteomes" id="UP000014803">
    <property type="component" value="Chromosome"/>
</dbReference>
<proteinExistence type="predicted"/>
<reference evidence="1 2" key="1">
    <citation type="journal article" date="2013" name="Sci. Rep.">
        <title>Extraordinary expansion of a Sorangium cellulosum genome from an alkaline milieu.</title>
        <authorList>
            <person name="Han K."/>
            <person name="Li Z.F."/>
            <person name="Peng R."/>
            <person name="Zhu L.P."/>
            <person name="Zhou T."/>
            <person name="Wang L.G."/>
            <person name="Li S.G."/>
            <person name="Zhang X.B."/>
            <person name="Hu W."/>
            <person name="Wu Z.H."/>
            <person name="Qin N."/>
            <person name="Li Y.Z."/>
        </authorList>
    </citation>
    <scope>NUCLEOTIDE SEQUENCE [LARGE SCALE GENOMIC DNA]</scope>
    <source>
        <strain evidence="1 2">So0157-2</strain>
    </source>
</reference>
<accession>S4XN64</accession>
<protein>
    <submittedName>
        <fullName evidence="1">Uncharacterized protein</fullName>
    </submittedName>
</protein>
<dbReference type="RefSeq" id="WP_020733068.1">
    <property type="nucleotide sequence ID" value="NC_021658.1"/>
</dbReference>
<dbReference type="AlphaFoldDB" id="S4XN64"/>
<gene>
    <name evidence="1" type="ORF">SCE1572_05375</name>
</gene>
<evidence type="ECO:0000313" key="1">
    <source>
        <dbReference type="EMBL" id="AGP33974.1"/>
    </source>
</evidence>
<dbReference type="EMBL" id="CP003969">
    <property type="protein sequence ID" value="AGP33974.1"/>
    <property type="molecule type" value="Genomic_DNA"/>
</dbReference>